<dbReference type="Gene3D" id="3.40.50.1820">
    <property type="entry name" value="alpha/beta hydrolase"/>
    <property type="match status" value="1"/>
</dbReference>
<organism evidence="4 5">
    <name type="scientific">Phlyctema vagabunda</name>
    <dbReference type="NCBI Taxonomy" id="108571"/>
    <lineage>
        <taxon>Eukaryota</taxon>
        <taxon>Fungi</taxon>
        <taxon>Dikarya</taxon>
        <taxon>Ascomycota</taxon>
        <taxon>Pezizomycotina</taxon>
        <taxon>Leotiomycetes</taxon>
        <taxon>Helotiales</taxon>
        <taxon>Dermateaceae</taxon>
        <taxon>Phlyctema</taxon>
    </lineage>
</organism>
<dbReference type="InterPro" id="IPR005645">
    <property type="entry name" value="FSH-like_dom"/>
</dbReference>
<protein>
    <submittedName>
        <fullName evidence="4">Citrinin biosynthesis oxidoreductase</fullName>
    </submittedName>
</protein>
<evidence type="ECO:0000313" key="4">
    <source>
        <dbReference type="EMBL" id="KAL3426673.1"/>
    </source>
</evidence>
<name>A0ABR4PTH8_9HELO</name>
<keyword evidence="2" id="KW-0378">Hydrolase</keyword>
<comment type="caution">
    <text evidence="4">The sequence shown here is derived from an EMBL/GenBank/DDBJ whole genome shotgun (WGS) entry which is preliminary data.</text>
</comment>
<gene>
    <name evidence="4" type="ORF">PVAG01_00182</name>
</gene>
<dbReference type="EMBL" id="JBFCZG010000001">
    <property type="protein sequence ID" value="KAL3426673.1"/>
    <property type="molecule type" value="Genomic_DNA"/>
</dbReference>
<evidence type="ECO:0000313" key="5">
    <source>
        <dbReference type="Proteomes" id="UP001629113"/>
    </source>
</evidence>
<keyword evidence="5" id="KW-1185">Reference proteome</keyword>
<dbReference type="PANTHER" id="PTHR48070:SF3">
    <property type="entry name" value="ESTERASE DBAE-RELATED"/>
    <property type="match status" value="1"/>
</dbReference>
<evidence type="ECO:0000256" key="2">
    <source>
        <dbReference type="ARBA" id="ARBA00022801"/>
    </source>
</evidence>
<dbReference type="Proteomes" id="UP001629113">
    <property type="component" value="Unassembled WGS sequence"/>
</dbReference>
<sequence length="273" mass="30425">MKPVAVATVREMDFEDPTLDLPRILCLHGGGTNSTIFRLQCRVLSHMLKSTFRLVYAQAPYPSRAGPDVLSVYKDYGPFRAWLRWDARDAEVDAKSAAAEIRKSLTDAMSDDDSLGATGEWVGLLGFSQGAKIAASLMFSQQILSDSLDYNAPVWPNFRFAVLMAGRGPLVWLLPELPMPIGMVDAAHLSTSPVERYPENAENILRLPTIHVHGLQDPNIALHRELLDSYCDYRSTRLIEWDGNHRLPIKTKDVSRVVDQIMSVAKQTGVVSF</sequence>
<evidence type="ECO:0000259" key="3">
    <source>
        <dbReference type="Pfam" id="PF03959"/>
    </source>
</evidence>
<dbReference type="PANTHER" id="PTHR48070">
    <property type="entry name" value="ESTERASE OVCA2"/>
    <property type="match status" value="1"/>
</dbReference>
<reference evidence="4 5" key="1">
    <citation type="submission" date="2024-06" db="EMBL/GenBank/DDBJ databases">
        <title>Complete genome of Phlyctema vagabunda strain 19-DSS-EL-015.</title>
        <authorList>
            <person name="Fiorenzani C."/>
        </authorList>
    </citation>
    <scope>NUCLEOTIDE SEQUENCE [LARGE SCALE GENOMIC DNA]</scope>
    <source>
        <strain evidence="4 5">19-DSS-EL-015</strain>
    </source>
</reference>
<accession>A0ABR4PTH8</accession>
<proteinExistence type="inferred from homology"/>
<evidence type="ECO:0000256" key="1">
    <source>
        <dbReference type="ARBA" id="ARBA00005863"/>
    </source>
</evidence>
<dbReference type="InterPro" id="IPR050593">
    <property type="entry name" value="LovG"/>
</dbReference>
<feature type="domain" description="Serine hydrolase" evidence="3">
    <location>
        <begin position="22"/>
        <end position="255"/>
    </location>
</feature>
<dbReference type="SUPFAM" id="SSF53474">
    <property type="entry name" value="alpha/beta-Hydrolases"/>
    <property type="match status" value="1"/>
</dbReference>
<dbReference type="Pfam" id="PF03959">
    <property type="entry name" value="FSH1"/>
    <property type="match status" value="1"/>
</dbReference>
<dbReference type="InterPro" id="IPR029058">
    <property type="entry name" value="AB_hydrolase_fold"/>
</dbReference>
<comment type="similarity">
    <text evidence="1">Belongs to the LovG family.</text>
</comment>